<dbReference type="AlphaFoldDB" id="A0A286GXZ6"/>
<evidence type="ECO:0000256" key="1">
    <source>
        <dbReference type="ARBA" id="ARBA00022553"/>
    </source>
</evidence>
<dbReference type="OrthoDB" id="7774278at2"/>
<keyword evidence="5" id="KW-1185">Reference proteome</keyword>
<evidence type="ECO:0000313" key="5">
    <source>
        <dbReference type="Proteomes" id="UP000219621"/>
    </source>
</evidence>
<dbReference type="SMART" id="SM00448">
    <property type="entry name" value="REC"/>
    <property type="match status" value="1"/>
</dbReference>
<reference evidence="4 5" key="1">
    <citation type="submission" date="2017-09" db="EMBL/GenBank/DDBJ databases">
        <authorList>
            <person name="Ehlers B."/>
            <person name="Leendertz F.H."/>
        </authorList>
    </citation>
    <scope>NUCLEOTIDE SEQUENCE [LARGE SCALE GENOMIC DNA]</scope>
    <source>
        <strain evidence="4 5">USBA 140</strain>
    </source>
</reference>
<sequence>MTPDPSAPRIVVVDDDFLIQAYLTEIVGGLGCRVVDAAATAAEAVAAVERHRPDVVLMDVRLGGPPDGIAAAQEIKARAPEVAVIFITGSTEPETAARMAAVEPLAVLAKPILPEQLARILCREAPAQPRRVPPM</sequence>
<evidence type="ECO:0000313" key="4">
    <source>
        <dbReference type="EMBL" id="SOD99944.1"/>
    </source>
</evidence>
<protein>
    <submittedName>
        <fullName evidence="4">Response regulator receiver domain-containing protein</fullName>
    </submittedName>
</protein>
<evidence type="ECO:0000259" key="3">
    <source>
        <dbReference type="PROSITE" id="PS50110"/>
    </source>
</evidence>
<dbReference type="PANTHER" id="PTHR44591">
    <property type="entry name" value="STRESS RESPONSE REGULATOR PROTEIN 1"/>
    <property type="match status" value="1"/>
</dbReference>
<keyword evidence="1 2" id="KW-0597">Phosphoprotein</keyword>
<proteinExistence type="predicted"/>
<dbReference type="EMBL" id="OCNJ01000010">
    <property type="protein sequence ID" value="SOD99944.1"/>
    <property type="molecule type" value="Genomic_DNA"/>
</dbReference>
<dbReference type="Gene3D" id="3.40.50.2300">
    <property type="match status" value="1"/>
</dbReference>
<dbReference type="SUPFAM" id="SSF52172">
    <property type="entry name" value="CheY-like"/>
    <property type="match status" value="1"/>
</dbReference>
<dbReference type="Pfam" id="PF00072">
    <property type="entry name" value="Response_reg"/>
    <property type="match status" value="1"/>
</dbReference>
<dbReference type="GO" id="GO:0000160">
    <property type="term" value="P:phosphorelay signal transduction system"/>
    <property type="evidence" value="ECO:0007669"/>
    <property type="project" value="InterPro"/>
</dbReference>
<gene>
    <name evidence="4" type="ORF">SAMN05421508_110130</name>
</gene>
<dbReference type="PROSITE" id="PS50110">
    <property type="entry name" value="RESPONSE_REGULATORY"/>
    <property type="match status" value="1"/>
</dbReference>
<dbReference type="PANTHER" id="PTHR44591:SF3">
    <property type="entry name" value="RESPONSE REGULATORY DOMAIN-CONTAINING PROTEIN"/>
    <property type="match status" value="1"/>
</dbReference>
<dbReference type="InterPro" id="IPR050595">
    <property type="entry name" value="Bact_response_regulator"/>
</dbReference>
<feature type="modified residue" description="4-aspartylphosphate" evidence="2">
    <location>
        <position position="59"/>
    </location>
</feature>
<accession>A0A286GXZ6</accession>
<name>A0A286GXZ6_9PROT</name>
<dbReference type="InterPro" id="IPR001789">
    <property type="entry name" value="Sig_transdc_resp-reg_receiver"/>
</dbReference>
<organism evidence="4 5">
    <name type="scientific">Caenispirillum bisanense</name>
    <dbReference type="NCBI Taxonomy" id="414052"/>
    <lineage>
        <taxon>Bacteria</taxon>
        <taxon>Pseudomonadati</taxon>
        <taxon>Pseudomonadota</taxon>
        <taxon>Alphaproteobacteria</taxon>
        <taxon>Rhodospirillales</taxon>
        <taxon>Novispirillaceae</taxon>
        <taxon>Caenispirillum</taxon>
    </lineage>
</organism>
<evidence type="ECO:0000256" key="2">
    <source>
        <dbReference type="PROSITE-ProRule" id="PRU00169"/>
    </source>
</evidence>
<dbReference type="Proteomes" id="UP000219621">
    <property type="component" value="Unassembled WGS sequence"/>
</dbReference>
<dbReference type="InterPro" id="IPR011006">
    <property type="entry name" value="CheY-like_superfamily"/>
</dbReference>
<feature type="domain" description="Response regulatory" evidence="3">
    <location>
        <begin position="9"/>
        <end position="125"/>
    </location>
</feature>
<dbReference type="RefSeq" id="WP_097280962.1">
    <property type="nucleotide sequence ID" value="NZ_OCNJ01000010.1"/>
</dbReference>